<organism evidence="5 6">
    <name type="scientific">Paragonimus skrjabini miyazakii</name>
    <dbReference type="NCBI Taxonomy" id="59628"/>
    <lineage>
        <taxon>Eukaryota</taxon>
        <taxon>Metazoa</taxon>
        <taxon>Spiralia</taxon>
        <taxon>Lophotrochozoa</taxon>
        <taxon>Platyhelminthes</taxon>
        <taxon>Trematoda</taxon>
        <taxon>Digenea</taxon>
        <taxon>Plagiorchiida</taxon>
        <taxon>Troglotremata</taxon>
        <taxon>Troglotrematidae</taxon>
        <taxon>Paragonimus</taxon>
    </lineage>
</organism>
<dbReference type="Proteomes" id="UP000822476">
    <property type="component" value="Unassembled WGS sequence"/>
</dbReference>
<dbReference type="EC" id="2.3.2.26" evidence="3"/>
<dbReference type="PANTHER" id="PTHR45700">
    <property type="entry name" value="UBIQUITIN-PROTEIN LIGASE E3C"/>
    <property type="match status" value="1"/>
</dbReference>
<accession>A0A8S9YHD0</accession>
<dbReference type="GO" id="GO:0000209">
    <property type="term" value="P:protein polyubiquitination"/>
    <property type="evidence" value="ECO:0007669"/>
    <property type="project" value="InterPro"/>
</dbReference>
<evidence type="ECO:0000256" key="2">
    <source>
        <dbReference type="ARBA" id="ARBA00004906"/>
    </source>
</evidence>
<protein>
    <recommendedName>
        <fullName evidence="3">HECT-type E3 ubiquitin transferase</fullName>
        <ecNumber evidence="3">2.3.2.26</ecNumber>
    </recommendedName>
</protein>
<keyword evidence="6" id="KW-1185">Reference proteome</keyword>
<dbReference type="PROSITE" id="PS50096">
    <property type="entry name" value="IQ"/>
    <property type="match status" value="1"/>
</dbReference>
<dbReference type="Pfam" id="PF00612">
    <property type="entry name" value="IQ"/>
    <property type="match status" value="1"/>
</dbReference>
<proteinExistence type="predicted"/>
<dbReference type="AlphaFoldDB" id="A0A8S9YHD0"/>
<reference evidence="5" key="1">
    <citation type="submission" date="2019-07" db="EMBL/GenBank/DDBJ databases">
        <title>Annotation for the trematode Paragonimus miyazaki's.</title>
        <authorList>
            <person name="Choi Y.-J."/>
        </authorList>
    </citation>
    <scope>NUCLEOTIDE SEQUENCE</scope>
    <source>
        <strain evidence="5">Japan</strain>
    </source>
</reference>
<evidence type="ECO:0000313" key="6">
    <source>
        <dbReference type="Proteomes" id="UP000822476"/>
    </source>
</evidence>
<evidence type="ECO:0000256" key="3">
    <source>
        <dbReference type="ARBA" id="ARBA00012485"/>
    </source>
</evidence>
<dbReference type="CDD" id="cd23767">
    <property type="entry name" value="IQCD"/>
    <property type="match status" value="1"/>
</dbReference>
<dbReference type="OrthoDB" id="6150171at2759"/>
<dbReference type="GO" id="GO:0006511">
    <property type="term" value="P:ubiquitin-dependent protein catabolic process"/>
    <property type="evidence" value="ECO:0007669"/>
    <property type="project" value="TreeGrafter"/>
</dbReference>
<dbReference type="GO" id="GO:0061630">
    <property type="term" value="F:ubiquitin protein ligase activity"/>
    <property type="evidence" value="ECO:0007669"/>
    <property type="project" value="UniProtKB-EC"/>
</dbReference>
<dbReference type="InterPro" id="IPR044611">
    <property type="entry name" value="E3A/B/C-like"/>
</dbReference>
<gene>
    <name evidence="5" type="ORF">EG68_12571</name>
</gene>
<comment type="pathway">
    <text evidence="2">Protein modification; protein ubiquitination.</text>
</comment>
<evidence type="ECO:0000256" key="4">
    <source>
        <dbReference type="ARBA" id="ARBA00022679"/>
    </source>
</evidence>
<sequence>MFKQVKPEHTTFIESKRKERDERREARLKEKSAITIQKNWRGFRDRTGVVKEFRLQFDATVTSGLGLTHHFVHFFCLFYQAIDLLRAIKYLSFKFSHENERQRFEFLVRHLMSTIETGKPGVSYLSLALRKATLVEWIHSTKWLFATILHYLSELDPCSPNGSKLLNVFLSFVLITTDYSRWTFHEASFKFNIETVL</sequence>
<dbReference type="EMBL" id="JTDE01016067">
    <property type="protein sequence ID" value="KAF7233887.1"/>
    <property type="molecule type" value="Genomic_DNA"/>
</dbReference>
<comment type="caution">
    <text evidence="5">The sequence shown here is derived from an EMBL/GenBank/DDBJ whole genome shotgun (WGS) entry which is preliminary data.</text>
</comment>
<dbReference type="PANTHER" id="PTHR45700:SF2">
    <property type="entry name" value="UBIQUITIN-PROTEIN LIGASE E3C"/>
    <property type="match status" value="1"/>
</dbReference>
<keyword evidence="4" id="KW-0808">Transferase</keyword>
<name>A0A8S9YHD0_9TREM</name>
<evidence type="ECO:0000313" key="5">
    <source>
        <dbReference type="EMBL" id="KAF7233887.1"/>
    </source>
</evidence>
<comment type="catalytic activity">
    <reaction evidence="1">
        <text>S-ubiquitinyl-[E2 ubiquitin-conjugating enzyme]-L-cysteine + [acceptor protein]-L-lysine = [E2 ubiquitin-conjugating enzyme]-L-cysteine + N(6)-ubiquitinyl-[acceptor protein]-L-lysine.</text>
        <dbReference type="EC" id="2.3.2.26"/>
    </reaction>
</comment>
<dbReference type="InterPro" id="IPR000048">
    <property type="entry name" value="IQ_motif_EF-hand-BS"/>
</dbReference>
<evidence type="ECO:0000256" key="1">
    <source>
        <dbReference type="ARBA" id="ARBA00000885"/>
    </source>
</evidence>